<sequence>MILQDQKIALDFLWYEMWMFNESFFQPNYVYVPSSRCGVENNALLESFLLHARNLIYFFKSGNLEDIRAVDFIGKNNSKLIYEQIKAGLSSQNSVDYIHKYLAHLTLQRIREKKPQWDKGRMREVINKGLNNFLDQVPEGELFPTEAKRNKADFKLLL</sequence>
<gene>
    <name evidence="1" type="ORF">A3A08_02765</name>
</gene>
<dbReference type="AlphaFoldDB" id="A0A1G2EER6"/>
<accession>A0A1G2EER6</accession>
<dbReference type="Proteomes" id="UP000176406">
    <property type="component" value="Unassembled WGS sequence"/>
</dbReference>
<name>A0A1G2EER6_9BACT</name>
<evidence type="ECO:0000313" key="1">
    <source>
        <dbReference type="EMBL" id="OGZ23840.1"/>
    </source>
</evidence>
<evidence type="ECO:0000313" key="2">
    <source>
        <dbReference type="Proteomes" id="UP000176406"/>
    </source>
</evidence>
<dbReference type="EMBL" id="MHMG01000006">
    <property type="protein sequence ID" value="OGZ23840.1"/>
    <property type="molecule type" value="Genomic_DNA"/>
</dbReference>
<organism evidence="1 2">
    <name type="scientific">Candidatus Nealsonbacteria bacterium RIFCSPLOWO2_01_FULL_41_9</name>
    <dbReference type="NCBI Taxonomy" id="1801671"/>
    <lineage>
        <taxon>Bacteria</taxon>
        <taxon>Candidatus Nealsoniibacteriota</taxon>
    </lineage>
</organism>
<protein>
    <submittedName>
        <fullName evidence="1">Uncharacterized protein</fullName>
    </submittedName>
</protein>
<proteinExistence type="predicted"/>
<comment type="caution">
    <text evidence="1">The sequence shown here is derived from an EMBL/GenBank/DDBJ whole genome shotgun (WGS) entry which is preliminary data.</text>
</comment>
<reference evidence="1 2" key="1">
    <citation type="journal article" date="2016" name="Nat. Commun.">
        <title>Thousands of microbial genomes shed light on interconnected biogeochemical processes in an aquifer system.</title>
        <authorList>
            <person name="Anantharaman K."/>
            <person name="Brown C.T."/>
            <person name="Hug L.A."/>
            <person name="Sharon I."/>
            <person name="Castelle C.J."/>
            <person name="Probst A.J."/>
            <person name="Thomas B.C."/>
            <person name="Singh A."/>
            <person name="Wilkins M.J."/>
            <person name="Karaoz U."/>
            <person name="Brodie E.L."/>
            <person name="Williams K.H."/>
            <person name="Hubbard S.S."/>
            <person name="Banfield J.F."/>
        </authorList>
    </citation>
    <scope>NUCLEOTIDE SEQUENCE [LARGE SCALE GENOMIC DNA]</scope>
</reference>